<dbReference type="InterPro" id="IPR050482">
    <property type="entry name" value="Sensor_HK_TwoCompSys"/>
</dbReference>
<organism evidence="8 9">
    <name type="scientific">Actinomycetospora chibensis</name>
    <dbReference type="NCBI Taxonomy" id="663606"/>
    <lineage>
        <taxon>Bacteria</taxon>
        <taxon>Bacillati</taxon>
        <taxon>Actinomycetota</taxon>
        <taxon>Actinomycetes</taxon>
        <taxon>Pseudonocardiales</taxon>
        <taxon>Pseudonocardiaceae</taxon>
        <taxon>Actinomycetospora</taxon>
    </lineage>
</organism>
<dbReference type="SUPFAM" id="SSF55874">
    <property type="entry name" value="ATPase domain of HSP90 chaperone/DNA topoisomerase II/histidine kinase"/>
    <property type="match status" value="1"/>
</dbReference>
<dbReference type="RefSeq" id="WP_274192353.1">
    <property type="nucleotide sequence ID" value="NZ_BAABHN010000026.1"/>
</dbReference>
<feature type="region of interest" description="Disordered" evidence="4">
    <location>
        <begin position="717"/>
        <end position="781"/>
    </location>
</feature>
<feature type="compositionally biased region" description="Pro residues" evidence="4">
    <location>
        <begin position="732"/>
        <end position="750"/>
    </location>
</feature>
<feature type="transmembrane region" description="Helical" evidence="5">
    <location>
        <begin position="31"/>
        <end position="56"/>
    </location>
</feature>
<accession>A0ABV9RHR0</accession>
<dbReference type="Pfam" id="PF07730">
    <property type="entry name" value="HisKA_3"/>
    <property type="match status" value="1"/>
</dbReference>
<sequence>MTGTLAPPTSPAPDAARDDAAATSRWAVPAWWVALVACSALTLVWLALGALVALAAHVPAVGDAVAAAADAGNAGAGGVVEAGELGEPVGQAVLDYLASAANLVVAVVLWRRGGRTWTIRLLILAMIGSAGAFNLQAHAATLVVRRGSGLEIGELHQVLLHGVASAAYVGALLLFPAGVAAVRGGQRLLVALAGIALFVAGMGTAFLPHTVSCVVFFGFGVPLVGALGVSRHLRTGSSPERRDQARLLITVLTGVLATATVLALVTVVMALLGQPGLTLDDPTARHDGGGGAPTALLFWFARLSAAALALAVLAAYRPWVRSAADRLHRALTTVVVVVAVGGAVALALAVARGGPVAWLVGAVVGALVYLAVSARADRLVERLLHGRRPTPYRVLLEIAELTRTAAPGTELDRLPEAIGRHLGARTVQLTAHRPGLRDRVFRWRREDAGEADASVVLPIRHREDEVGVLAVDGEAVAGGSERRQLLSDVADSLGAVLQAHRVEIELERQLRAAVAHGEQIATSRRAAVAEMDGERRALERNLHDGAQHHLVSLRLALGLAEHQVGAGQLDAARDRLAHIVEQVDTAEAVLAETATGVSSATLAERGVVETLRLETAGTDGTVTVDATGVPPGRRYGTDVEAAVYFCCLEAVNNARKHAPGAAVVITFAEVDGALRFSVRDDGPGFAIDPSVAGPQRGMRNVATRITAVGGTVALDSAPGRGTTVAGSIPLPDTTPDPDPATGPITPPAAAPVPTDGGARDAPAASEAARDALAPDTPDAAPESAFLDTVRDLLDGLEVPPPAAPRIREIVAELHAEPEPGTPRPPAPLRARRALDGLEALARRGTGGRDWSWQVLYAVERARLAGARELAEGELADALRRGRVVLPAGEQAAAERLTGGAGTSAAARLGLADDAGPEDLRRAAQEQIATWKARAGHPASTRAVREAALVLAGICEAVLADTAPTDTAPARTRD</sequence>
<feature type="transmembrane region" description="Helical" evidence="5">
    <location>
        <begin position="117"/>
        <end position="138"/>
    </location>
</feature>
<reference evidence="9" key="1">
    <citation type="journal article" date="2019" name="Int. J. Syst. Evol. Microbiol.">
        <title>The Global Catalogue of Microorganisms (GCM) 10K type strain sequencing project: providing services to taxonomists for standard genome sequencing and annotation.</title>
        <authorList>
            <consortium name="The Broad Institute Genomics Platform"/>
            <consortium name="The Broad Institute Genome Sequencing Center for Infectious Disease"/>
            <person name="Wu L."/>
            <person name="Ma J."/>
        </authorList>
    </citation>
    <scope>NUCLEOTIDE SEQUENCE [LARGE SCALE GENOMIC DNA]</scope>
    <source>
        <strain evidence="9">CCUG 50347</strain>
    </source>
</reference>
<feature type="transmembrane region" description="Helical" evidence="5">
    <location>
        <begin position="292"/>
        <end position="316"/>
    </location>
</feature>
<keyword evidence="5" id="KW-0812">Transmembrane</keyword>
<evidence type="ECO:0000259" key="6">
    <source>
        <dbReference type="Pfam" id="PF02518"/>
    </source>
</evidence>
<keyword evidence="9" id="KW-1185">Reference proteome</keyword>
<keyword evidence="5" id="KW-1133">Transmembrane helix</keyword>
<evidence type="ECO:0000259" key="7">
    <source>
        <dbReference type="Pfam" id="PF07730"/>
    </source>
</evidence>
<name>A0ABV9RHR0_9PSEU</name>
<feature type="domain" description="Signal transduction histidine kinase subgroup 3 dimerisation and phosphoacceptor" evidence="7">
    <location>
        <begin position="534"/>
        <end position="586"/>
    </location>
</feature>
<feature type="domain" description="Histidine kinase/HSP90-like ATPase" evidence="6">
    <location>
        <begin position="642"/>
        <end position="731"/>
    </location>
</feature>
<feature type="transmembrane region" description="Helical" evidence="5">
    <location>
        <begin position="356"/>
        <end position="374"/>
    </location>
</feature>
<comment type="caution">
    <text evidence="8">The sequence shown here is derived from an EMBL/GenBank/DDBJ whole genome shotgun (WGS) entry which is preliminary data.</text>
</comment>
<protein>
    <submittedName>
        <fullName evidence="8">ATP-binding protein</fullName>
    </submittedName>
</protein>
<dbReference type="PANTHER" id="PTHR24421">
    <property type="entry name" value="NITRATE/NITRITE SENSOR PROTEIN NARX-RELATED"/>
    <property type="match status" value="1"/>
</dbReference>
<evidence type="ECO:0000256" key="3">
    <source>
        <dbReference type="ARBA" id="ARBA00023012"/>
    </source>
</evidence>
<feature type="transmembrane region" description="Helical" evidence="5">
    <location>
        <begin position="328"/>
        <end position="350"/>
    </location>
</feature>
<feature type="transmembrane region" description="Helical" evidence="5">
    <location>
        <begin position="158"/>
        <end position="181"/>
    </location>
</feature>
<dbReference type="Proteomes" id="UP001595909">
    <property type="component" value="Unassembled WGS sequence"/>
</dbReference>
<dbReference type="InterPro" id="IPR011712">
    <property type="entry name" value="Sig_transdc_His_kin_sub3_dim/P"/>
</dbReference>
<feature type="compositionally biased region" description="Low complexity" evidence="4">
    <location>
        <begin position="751"/>
        <end position="781"/>
    </location>
</feature>
<keyword evidence="8" id="KW-0547">Nucleotide-binding</keyword>
<evidence type="ECO:0000313" key="8">
    <source>
        <dbReference type="EMBL" id="MFC4833303.1"/>
    </source>
</evidence>
<keyword evidence="5" id="KW-0472">Membrane</keyword>
<keyword evidence="8" id="KW-0067">ATP-binding</keyword>
<dbReference type="InterPro" id="IPR003594">
    <property type="entry name" value="HATPase_dom"/>
</dbReference>
<evidence type="ECO:0000313" key="9">
    <source>
        <dbReference type="Proteomes" id="UP001595909"/>
    </source>
</evidence>
<keyword evidence="3" id="KW-0902">Two-component regulatory system</keyword>
<feature type="transmembrane region" description="Helical" evidence="5">
    <location>
        <begin position="214"/>
        <end position="233"/>
    </location>
</feature>
<evidence type="ECO:0000256" key="1">
    <source>
        <dbReference type="ARBA" id="ARBA00022679"/>
    </source>
</evidence>
<evidence type="ECO:0000256" key="2">
    <source>
        <dbReference type="ARBA" id="ARBA00022777"/>
    </source>
</evidence>
<proteinExistence type="predicted"/>
<dbReference type="Gene3D" id="3.30.565.10">
    <property type="entry name" value="Histidine kinase-like ATPase, C-terminal domain"/>
    <property type="match status" value="1"/>
</dbReference>
<feature type="transmembrane region" description="Helical" evidence="5">
    <location>
        <begin position="188"/>
        <end position="208"/>
    </location>
</feature>
<dbReference type="CDD" id="cd16917">
    <property type="entry name" value="HATPase_UhpB-NarQ-NarX-like"/>
    <property type="match status" value="1"/>
</dbReference>
<dbReference type="GO" id="GO:0005524">
    <property type="term" value="F:ATP binding"/>
    <property type="evidence" value="ECO:0007669"/>
    <property type="project" value="UniProtKB-KW"/>
</dbReference>
<dbReference type="Pfam" id="PF02518">
    <property type="entry name" value="HATPase_c"/>
    <property type="match status" value="1"/>
</dbReference>
<dbReference type="EMBL" id="JBHSIM010000026">
    <property type="protein sequence ID" value="MFC4833303.1"/>
    <property type="molecule type" value="Genomic_DNA"/>
</dbReference>
<gene>
    <name evidence="8" type="ORF">ACFPEL_12900</name>
</gene>
<keyword evidence="1" id="KW-0808">Transferase</keyword>
<keyword evidence="2" id="KW-0418">Kinase</keyword>
<feature type="transmembrane region" description="Helical" evidence="5">
    <location>
        <begin position="245"/>
        <end position="272"/>
    </location>
</feature>
<evidence type="ECO:0000256" key="5">
    <source>
        <dbReference type="SAM" id="Phobius"/>
    </source>
</evidence>
<feature type="transmembrane region" description="Helical" evidence="5">
    <location>
        <begin position="93"/>
        <end position="110"/>
    </location>
</feature>
<dbReference type="InterPro" id="IPR036890">
    <property type="entry name" value="HATPase_C_sf"/>
</dbReference>
<evidence type="ECO:0000256" key="4">
    <source>
        <dbReference type="SAM" id="MobiDB-lite"/>
    </source>
</evidence>